<comment type="caution">
    <text evidence="3">The sequence shown here is derived from an EMBL/GenBank/DDBJ whole genome shotgun (WGS) entry which is preliminary data.</text>
</comment>
<dbReference type="Proteomes" id="UP000265768">
    <property type="component" value="Unassembled WGS sequence"/>
</dbReference>
<accession>A0A3A4AZ33</accession>
<reference evidence="3 4" key="1">
    <citation type="submission" date="2018-09" db="EMBL/GenBank/DDBJ databases">
        <title>YIM 75507 draft genome.</title>
        <authorList>
            <person name="Tang S."/>
            <person name="Feng Y."/>
        </authorList>
    </citation>
    <scope>NUCLEOTIDE SEQUENCE [LARGE SCALE GENOMIC DNA]</scope>
    <source>
        <strain evidence="3 4">YIM 75507</strain>
    </source>
</reference>
<dbReference type="OrthoDB" id="4966777at2"/>
<feature type="compositionally biased region" description="Polar residues" evidence="1">
    <location>
        <begin position="19"/>
        <end position="28"/>
    </location>
</feature>
<evidence type="ECO:0000313" key="4">
    <source>
        <dbReference type="Proteomes" id="UP000265768"/>
    </source>
</evidence>
<feature type="domain" description="HTH cro/C1-type" evidence="2">
    <location>
        <begin position="54"/>
        <end position="109"/>
    </location>
</feature>
<gene>
    <name evidence="3" type="ORF">D5H75_02285</name>
</gene>
<dbReference type="Gene3D" id="1.10.260.40">
    <property type="entry name" value="lambda repressor-like DNA-binding domains"/>
    <property type="match status" value="1"/>
</dbReference>
<dbReference type="EMBL" id="QZEY01000001">
    <property type="protein sequence ID" value="RJL35637.1"/>
    <property type="molecule type" value="Genomic_DNA"/>
</dbReference>
<evidence type="ECO:0000259" key="2">
    <source>
        <dbReference type="SMART" id="SM00530"/>
    </source>
</evidence>
<dbReference type="Pfam" id="PF19054">
    <property type="entry name" value="DUF5753"/>
    <property type="match status" value="1"/>
</dbReference>
<dbReference type="GO" id="GO:0003677">
    <property type="term" value="F:DNA binding"/>
    <property type="evidence" value="ECO:0007669"/>
    <property type="project" value="InterPro"/>
</dbReference>
<organism evidence="3 4">
    <name type="scientific">Bailinhaonella thermotolerans</name>
    <dbReference type="NCBI Taxonomy" id="1070861"/>
    <lineage>
        <taxon>Bacteria</taxon>
        <taxon>Bacillati</taxon>
        <taxon>Actinomycetota</taxon>
        <taxon>Actinomycetes</taxon>
        <taxon>Streptosporangiales</taxon>
        <taxon>Streptosporangiaceae</taxon>
        <taxon>Bailinhaonella</taxon>
    </lineage>
</organism>
<proteinExistence type="predicted"/>
<protein>
    <submittedName>
        <fullName evidence="3">XRE family transcriptional regulator</fullName>
    </submittedName>
</protein>
<dbReference type="CDD" id="cd00093">
    <property type="entry name" value="HTH_XRE"/>
    <property type="match status" value="1"/>
</dbReference>
<evidence type="ECO:0000256" key="1">
    <source>
        <dbReference type="SAM" id="MobiDB-lite"/>
    </source>
</evidence>
<dbReference type="SMART" id="SM00530">
    <property type="entry name" value="HTH_XRE"/>
    <property type="match status" value="1"/>
</dbReference>
<dbReference type="Pfam" id="PF13560">
    <property type="entry name" value="HTH_31"/>
    <property type="match status" value="1"/>
</dbReference>
<feature type="region of interest" description="Disordered" evidence="1">
    <location>
        <begin position="1"/>
        <end position="46"/>
    </location>
</feature>
<dbReference type="InterPro" id="IPR010982">
    <property type="entry name" value="Lambda_DNA-bd_dom_sf"/>
</dbReference>
<keyword evidence="4" id="KW-1185">Reference proteome</keyword>
<dbReference type="AlphaFoldDB" id="A0A3A4AZ33"/>
<evidence type="ECO:0000313" key="3">
    <source>
        <dbReference type="EMBL" id="RJL35637.1"/>
    </source>
</evidence>
<dbReference type="InterPro" id="IPR043917">
    <property type="entry name" value="DUF5753"/>
</dbReference>
<dbReference type="SUPFAM" id="SSF47413">
    <property type="entry name" value="lambda repressor-like DNA-binding domains"/>
    <property type="match status" value="1"/>
</dbReference>
<dbReference type="InterPro" id="IPR001387">
    <property type="entry name" value="Cro/C1-type_HTH"/>
</dbReference>
<name>A0A3A4AZ33_9ACTN</name>
<sequence>MIPPWPSSALRPSRPSGAGHSTTRSTSPPELPGRHVSKSESSSVQRVRQAIADRLREIMRDAGLNNRELARRAGWDETKCSRLIHARTRPSDADIRTWCTICGVPEEIPNLIAASRNAENAYVEWRRVNRSVKHLQELRLALYEETTLFRFYCSNVIPWPLQTPGYMRALIGGATEFRRTGATDIEEGVQARVARQETYLGAGSHRRCAMIVEEPVLYGRVGDDVTMREQLRHLLTGMHRANLSFGVVPMGIRRPLAAKETFSIYDESRVFIELLSAAVTITSPGEIDLYVRYFAELSAVAAHGDKARALITRAIAALP</sequence>